<evidence type="ECO:0000313" key="1">
    <source>
        <dbReference type="EMBL" id="WMV20808.1"/>
    </source>
</evidence>
<reference evidence="1" key="1">
    <citation type="submission" date="2023-08" db="EMBL/GenBank/DDBJ databases">
        <title>A de novo genome assembly of Solanum verrucosum Schlechtendal, a Mexican diploid species geographically isolated from the other diploid A-genome species in potato relatives.</title>
        <authorList>
            <person name="Hosaka K."/>
        </authorList>
    </citation>
    <scope>NUCLEOTIDE SEQUENCE</scope>
    <source>
        <tissue evidence="1">Young leaves</tissue>
    </source>
</reference>
<proteinExistence type="predicted"/>
<evidence type="ECO:0000313" key="2">
    <source>
        <dbReference type="Proteomes" id="UP001234989"/>
    </source>
</evidence>
<sequence length="117" mass="13604">MSLPVQRRKFPDFESRICSRWRKSNNATSLKEVISGRLYSIHLVITENGSVDFDLNQSSYLLGYNLKELIFLKSLSIWSTSMPTNDVQQFSMVGSIKLFKNFGLECYGMLKYQQIYL</sequence>
<gene>
    <name evidence="1" type="ORF">MTR67_014193</name>
</gene>
<dbReference type="AlphaFoldDB" id="A0AAF0QDZ7"/>
<keyword evidence="2" id="KW-1185">Reference proteome</keyword>
<organism evidence="1 2">
    <name type="scientific">Solanum verrucosum</name>
    <dbReference type="NCBI Taxonomy" id="315347"/>
    <lineage>
        <taxon>Eukaryota</taxon>
        <taxon>Viridiplantae</taxon>
        <taxon>Streptophyta</taxon>
        <taxon>Embryophyta</taxon>
        <taxon>Tracheophyta</taxon>
        <taxon>Spermatophyta</taxon>
        <taxon>Magnoliopsida</taxon>
        <taxon>eudicotyledons</taxon>
        <taxon>Gunneridae</taxon>
        <taxon>Pentapetalae</taxon>
        <taxon>asterids</taxon>
        <taxon>lamiids</taxon>
        <taxon>Solanales</taxon>
        <taxon>Solanaceae</taxon>
        <taxon>Solanoideae</taxon>
        <taxon>Solaneae</taxon>
        <taxon>Solanum</taxon>
    </lineage>
</organism>
<protein>
    <submittedName>
        <fullName evidence="1">Uncharacterized protein</fullName>
    </submittedName>
</protein>
<dbReference type="EMBL" id="CP133614">
    <property type="protein sequence ID" value="WMV20808.1"/>
    <property type="molecule type" value="Genomic_DNA"/>
</dbReference>
<accession>A0AAF0QDZ7</accession>
<name>A0AAF0QDZ7_SOLVR</name>
<dbReference type="Proteomes" id="UP001234989">
    <property type="component" value="Chromosome 3"/>
</dbReference>